<evidence type="ECO:0000313" key="7">
    <source>
        <dbReference type="EMBL" id="CAH3171010.1"/>
    </source>
</evidence>
<proteinExistence type="predicted"/>
<sequence>MVGYVGGEFRDGFSQEDLEHSEAVRFMQSQVSTLEEKRIRVAFGPVEDVAGLFLLPLYTKSIKKGFGFPDTETAGAFEYFKRAAQYCHYSSPEDCFRSKLRSLSGRDITKARDTVSNEIDWSIDEVEIEFHKCPFPPDPPNWPAASGFGSILECRVIPEMWEQATWVIKAYQDCETWKKTAAKKLTTPDNYERFSGMAKQQALWYIWKGELEKAAVMVHSWRRLEDDWKKGNVLDTKNPAIEVILNTTHNDLSNAGLYHGYSKPDARLLRESKCDVCSSPGYEINLDAIRDRYGRTCVDREGKAELGAEEVRDNMVKLLFAIFTFGSNHDFETSATHCFKEALHVFLAHSFNNFYWRIKPTKPMKDATEAEAIPGIVKLLSDKAKRELDLSTFPSSCESILKAAMLRHCSSKLGEDQISSVCCQFGSRVGLIVFEFHKMSAEETNDKADGGKNPKDVGVDLLSKTMVPSFASEFQGKWTLLPEAKRQKILTTDSKALIKTCNRTFEKVKKLYTRQMKNCLNQDAEDKTVAQSNLTSEDSCGKEKHPGSAENCSEPAVESKQNSENDHIPEVCSDDFCPCKDPEKFYKHFVAILSSDKNPVPFYKCSPTGDVILNEEMCLDQDGNNTERMLALDFEYVNTKMSSINLEEFSSCPRLALLCDKACQDIYPLMIMSLCQGFVELQKKDNSKADFQICPTCGQKELKPGEFKRCGGCKNVYYCSRKCQVQDWKAAETMAVPDGYESGNYVSRYLNSEILSQYKYGVACVSNIDGRGNFMVNAIVKRPRKHSKPVYELACILGYIGGEIRDGFFGSNLRESEVISGMKFNIDFIDEKYIRMTFAPVEEVAALCVLPLHKKSVEKGLAFPDRDTANAFQCLKKVAQQCKYKSVEDFWSSIFEHSSSRSLNSSKFQGFRAELQTWLLEKEDLIYHGCPLPPRPPQQNQSTPTSFLDFLQQRTQILLENEQVTSWKKIAAKKITSPLNYERFCGMAEYQALWYAWMGDLDRANVMVDALKSLQDDQQKEKPLNPENMVVSIIFDISYCNLVNDGVYEGSNVADARLTPTERCDICLSHAKRTNTASAMDSNLLTCVDRDGTGEFGSSQVRNDLAKLLFAVNKFGIDLTMRCAAEHLFTKAIDTFLAHSFENLFWKIKPTNVMADATKSDFQK</sequence>
<gene>
    <name evidence="7" type="ORF">PLOB_00011507</name>
</gene>
<feature type="region of interest" description="Disordered" evidence="5">
    <location>
        <begin position="527"/>
        <end position="566"/>
    </location>
</feature>
<dbReference type="SUPFAM" id="SSF144232">
    <property type="entry name" value="HIT/MYND zinc finger-like"/>
    <property type="match status" value="1"/>
</dbReference>
<keyword evidence="3" id="KW-0862">Zinc</keyword>
<dbReference type="EMBL" id="CALNXK010000160">
    <property type="protein sequence ID" value="CAH3171010.1"/>
    <property type="molecule type" value="Genomic_DNA"/>
</dbReference>
<dbReference type="Gene3D" id="6.10.140.2220">
    <property type="match status" value="1"/>
</dbReference>
<protein>
    <recommendedName>
        <fullName evidence="6">MYND-type domain-containing protein</fullName>
    </recommendedName>
</protein>
<evidence type="ECO:0000256" key="1">
    <source>
        <dbReference type="ARBA" id="ARBA00022723"/>
    </source>
</evidence>
<dbReference type="Pfam" id="PF01753">
    <property type="entry name" value="zf-MYND"/>
    <property type="match status" value="1"/>
</dbReference>
<reference evidence="7 8" key="1">
    <citation type="submission" date="2022-05" db="EMBL/GenBank/DDBJ databases">
        <authorList>
            <consortium name="Genoscope - CEA"/>
            <person name="William W."/>
        </authorList>
    </citation>
    <scope>NUCLEOTIDE SEQUENCE [LARGE SCALE GENOMIC DNA]</scope>
</reference>
<organism evidence="7 8">
    <name type="scientific">Porites lobata</name>
    <dbReference type="NCBI Taxonomy" id="104759"/>
    <lineage>
        <taxon>Eukaryota</taxon>
        <taxon>Metazoa</taxon>
        <taxon>Cnidaria</taxon>
        <taxon>Anthozoa</taxon>
        <taxon>Hexacorallia</taxon>
        <taxon>Scleractinia</taxon>
        <taxon>Fungiina</taxon>
        <taxon>Poritidae</taxon>
        <taxon>Porites</taxon>
    </lineage>
</organism>
<dbReference type="Proteomes" id="UP001159405">
    <property type="component" value="Unassembled WGS sequence"/>
</dbReference>
<evidence type="ECO:0000313" key="8">
    <source>
        <dbReference type="Proteomes" id="UP001159405"/>
    </source>
</evidence>
<keyword evidence="8" id="KW-1185">Reference proteome</keyword>
<keyword evidence="2 4" id="KW-0863">Zinc-finger</keyword>
<evidence type="ECO:0000256" key="5">
    <source>
        <dbReference type="SAM" id="MobiDB-lite"/>
    </source>
</evidence>
<evidence type="ECO:0000256" key="4">
    <source>
        <dbReference type="PROSITE-ProRule" id="PRU00134"/>
    </source>
</evidence>
<dbReference type="PROSITE" id="PS50865">
    <property type="entry name" value="ZF_MYND_2"/>
    <property type="match status" value="1"/>
</dbReference>
<dbReference type="InterPro" id="IPR002893">
    <property type="entry name" value="Znf_MYND"/>
</dbReference>
<comment type="caution">
    <text evidence="7">The sequence shown here is derived from an EMBL/GenBank/DDBJ whole genome shotgun (WGS) entry which is preliminary data.</text>
</comment>
<evidence type="ECO:0000256" key="3">
    <source>
        <dbReference type="ARBA" id="ARBA00022833"/>
    </source>
</evidence>
<accession>A0ABN8QW46</accession>
<keyword evidence="1" id="KW-0479">Metal-binding</keyword>
<evidence type="ECO:0000259" key="6">
    <source>
        <dbReference type="PROSITE" id="PS50865"/>
    </source>
</evidence>
<name>A0ABN8QW46_9CNID</name>
<feature type="compositionally biased region" description="Polar residues" evidence="5">
    <location>
        <begin position="529"/>
        <end position="538"/>
    </location>
</feature>
<evidence type="ECO:0000256" key="2">
    <source>
        <dbReference type="ARBA" id="ARBA00022771"/>
    </source>
</evidence>
<feature type="domain" description="MYND-type" evidence="6">
    <location>
        <begin position="694"/>
        <end position="736"/>
    </location>
</feature>